<reference evidence="2 3" key="1">
    <citation type="submission" date="2020-03" db="EMBL/GenBank/DDBJ databases">
        <title>Complete genome sequences of two sulfur-disproportionating bacterial strains T55J and Mzg5.</title>
        <authorList>
            <person name="Umezawa K."/>
            <person name="Kojima H."/>
            <person name="Kato Y."/>
            <person name="Fukui M."/>
        </authorList>
    </citation>
    <scope>NUCLEOTIDE SEQUENCE [LARGE SCALE GENOMIC DNA]</scope>
    <source>
        <strain evidence="2 3">T55J</strain>
    </source>
</reference>
<evidence type="ECO:0000313" key="2">
    <source>
        <dbReference type="EMBL" id="BCB97051.1"/>
    </source>
</evidence>
<dbReference type="Gene3D" id="1.20.1640.10">
    <property type="entry name" value="Multidrug efflux transporter AcrB transmembrane domain"/>
    <property type="match status" value="2"/>
</dbReference>
<dbReference type="PANTHER" id="PTHR32063:SF0">
    <property type="entry name" value="SWARMING MOTILITY PROTEIN SWRC"/>
    <property type="match status" value="1"/>
</dbReference>
<keyword evidence="1" id="KW-0812">Transmembrane</keyword>
<feature type="transmembrane region" description="Helical" evidence="1">
    <location>
        <begin position="362"/>
        <end position="381"/>
    </location>
</feature>
<feature type="transmembrane region" description="Helical" evidence="1">
    <location>
        <begin position="917"/>
        <end position="938"/>
    </location>
</feature>
<dbReference type="PRINTS" id="PR00702">
    <property type="entry name" value="ACRIFLAVINRP"/>
</dbReference>
<sequence>MKFTEKYLKRPYLIISLIMLAAFVGIIGFKKIPINLFPDSDYPQIAVVVPYPGASAKDIEDKVTRLIEKELNTLDGIRKVSSSTKDEITAITAEFEYSKGLEAAATDAANALKKIEGQLPQDIRSPQIFKISKATQPDLILSLTPKENSPYDLAKIRQLAENNIKEDILRIKEVANAEVFGGYNPELTVVVKPDLLNAYGINITQVITAITSQNLNIPNGLIIREREQYILKTQGELNKKEDAERIVIARIGNGNVYLKDIADIIPDYQERQSLYHGNGKSAIGISILRSHEGKDMDTIHAFEKALPSLKAKYPMIDFEIADTQKDLIEKSVDNMIDALRDAIIMTVFVIFLFLADIRGMIIAAISIPFTYLLTFAVMYIMGMEFNMVTLTGIILAVGMLLDDAIVVIENIERRYHQKKEDLKSAVFGGTDEVMLAIFSGTYATIMVLIPIIFIGGFVQTILRPLSVTLTIALAASYIVSVTVIPLFAPLIMKAEAKKNRTERLTQLFDHYIISPIRDFFVGILNTALKHRALFLIGAAVVLVFSMKQMPLVGRDLMPPMDTGIIKVNFETDSNTSLAHVEEILNKMEDVIKKTHGVERISTTIGSEPGIISFGSGRIAQQGTITIHLVDRFHRKESIWQIEDKLRQEFRKMPGLKSVDVFDYGATAMSSIKASIDIMISGPDPKIIDTIGSDVMERLKKVRGLTSISRSWTYDKKEIAFKVDMQKAAIYSMSPVTISQQMATAVRGGISSVFRVPGQDGYFIRVQLSRESRNNLSSIESMLIQTPKGAVPIKELGTFELIKTQTAMSRQYLQPTLDIYGYRSTAAISHIHDDIDNALKHIKLPPGYSINHEGDLKQMKESFGRLIAALAIGLILLYFSLVPAFKSWIHPLTIMSAIPLALIGAVWSMLITGKHQCMPSFMGMILLAGIVVKNSILLIDFIEEARGKGEGVVDAIVGSVRIRTRPILMTAVGTSVGMLPIALEWAIGLERLSPLAVVAIGGLMVSTFLTLVYVPILYSLFDELKERAKRYGAILTKIIHSRSTIHE</sequence>
<feature type="transmembrane region" description="Helical" evidence="1">
    <location>
        <begin position="469"/>
        <end position="491"/>
    </location>
</feature>
<dbReference type="GO" id="GO:0042910">
    <property type="term" value="F:xenobiotic transmembrane transporter activity"/>
    <property type="evidence" value="ECO:0007669"/>
    <property type="project" value="TreeGrafter"/>
</dbReference>
<name>A0A7G1H4H7_9BACT</name>
<evidence type="ECO:0000313" key="3">
    <source>
        <dbReference type="Proteomes" id="UP000516360"/>
    </source>
</evidence>
<dbReference type="GO" id="GO:0005886">
    <property type="term" value="C:plasma membrane"/>
    <property type="evidence" value="ECO:0007669"/>
    <property type="project" value="TreeGrafter"/>
</dbReference>
<dbReference type="SUPFAM" id="SSF82693">
    <property type="entry name" value="Multidrug efflux transporter AcrB pore domain, PN1, PN2, PC1 and PC2 subdomains"/>
    <property type="match status" value="3"/>
</dbReference>
<organism evidence="2 3">
    <name type="scientific">Dissulfurispira thermophila</name>
    <dbReference type="NCBI Taxonomy" id="2715679"/>
    <lineage>
        <taxon>Bacteria</taxon>
        <taxon>Pseudomonadati</taxon>
        <taxon>Nitrospirota</taxon>
        <taxon>Thermodesulfovibrionia</taxon>
        <taxon>Thermodesulfovibrionales</taxon>
        <taxon>Dissulfurispiraceae</taxon>
        <taxon>Dissulfurispira</taxon>
    </lineage>
</organism>
<feature type="transmembrane region" description="Helical" evidence="1">
    <location>
        <begin position="338"/>
        <end position="355"/>
    </location>
</feature>
<protein>
    <submittedName>
        <fullName evidence="2">Multidrug ABC transporter</fullName>
    </submittedName>
</protein>
<feature type="transmembrane region" description="Helical" evidence="1">
    <location>
        <begin position="387"/>
        <end position="412"/>
    </location>
</feature>
<feature type="transmembrane region" description="Helical" evidence="1">
    <location>
        <begin position="966"/>
        <end position="988"/>
    </location>
</feature>
<dbReference type="Gene3D" id="3.30.70.1440">
    <property type="entry name" value="Multidrug efflux transporter AcrB pore domain"/>
    <property type="match status" value="1"/>
</dbReference>
<feature type="transmembrane region" description="Helical" evidence="1">
    <location>
        <begin position="865"/>
        <end position="884"/>
    </location>
</feature>
<dbReference type="Proteomes" id="UP000516360">
    <property type="component" value="Chromosome"/>
</dbReference>
<proteinExistence type="predicted"/>
<dbReference type="SUPFAM" id="SSF82866">
    <property type="entry name" value="Multidrug efflux transporter AcrB transmembrane domain"/>
    <property type="match status" value="2"/>
</dbReference>
<keyword evidence="1" id="KW-0472">Membrane</keyword>
<dbReference type="Gene3D" id="3.30.70.1430">
    <property type="entry name" value="Multidrug efflux transporter AcrB pore domain"/>
    <property type="match status" value="2"/>
</dbReference>
<feature type="transmembrane region" description="Helical" evidence="1">
    <location>
        <begin position="994"/>
        <end position="1020"/>
    </location>
</feature>
<feature type="transmembrane region" description="Helical" evidence="1">
    <location>
        <begin position="891"/>
        <end position="911"/>
    </location>
</feature>
<gene>
    <name evidence="2" type="ORF">JZK55_19730</name>
</gene>
<accession>A0A7G1H4H7</accession>
<dbReference type="Gene3D" id="3.30.70.1320">
    <property type="entry name" value="Multidrug efflux transporter AcrB pore domain like"/>
    <property type="match status" value="1"/>
</dbReference>
<dbReference type="KEGG" id="dtp:JZK55_19730"/>
<dbReference type="PANTHER" id="PTHR32063">
    <property type="match status" value="1"/>
</dbReference>
<keyword evidence="1" id="KW-1133">Transmembrane helix</keyword>
<dbReference type="SUPFAM" id="SSF82714">
    <property type="entry name" value="Multidrug efflux transporter AcrB TolC docking domain, DN and DC subdomains"/>
    <property type="match status" value="2"/>
</dbReference>
<dbReference type="EMBL" id="AP022873">
    <property type="protein sequence ID" value="BCB97051.1"/>
    <property type="molecule type" value="Genomic_DNA"/>
</dbReference>
<evidence type="ECO:0000256" key="1">
    <source>
        <dbReference type="SAM" id="Phobius"/>
    </source>
</evidence>
<feature type="transmembrane region" description="Helical" evidence="1">
    <location>
        <begin position="532"/>
        <end position="551"/>
    </location>
</feature>
<dbReference type="InterPro" id="IPR001036">
    <property type="entry name" value="Acrflvin-R"/>
</dbReference>
<feature type="transmembrane region" description="Helical" evidence="1">
    <location>
        <begin position="12"/>
        <end position="29"/>
    </location>
</feature>
<dbReference type="Pfam" id="PF00873">
    <property type="entry name" value="ACR_tran"/>
    <property type="match status" value="1"/>
</dbReference>
<dbReference type="Gene3D" id="3.30.2090.10">
    <property type="entry name" value="Multidrug efflux transporter AcrB TolC docking domain, DN and DC subdomains"/>
    <property type="match status" value="2"/>
</dbReference>
<keyword evidence="3" id="KW-1185">Reference proteome</keyword>
<dbReference type="InterPro" id="IPR027463">
    <property type="entry name" value="AcrB_DN_DC_subdom"/>
</dbReference>
<feature type="transmembrane region" description="Helical" evidence="1">
    <location>
        <begin position="433"/>
        <end position="457"/>
    </location>
</feature>
<dbReference type="AlphaFoldDB" id="A0A7G1H4H7"/>
<dbReference type="RefSeq" id="WP_203472200.1">
    <property type="nucleotide sequence ID" value="NZ_AP022873.1"/>
</dbReference>